<dbReference type="EMBL" id="JAWDGP010002355">
    <property type="protein sequence ID" value="KAK3783759.1"/>
    <property type="molecule type" value="Genomic_DNA"/>
</dbReference>
<organism evidence="2 3">
    <name type="scientific">Elysia crispata</name>
    <name type="common">lettuce slug</name>
    <dbReference type="NCBI Taxonomy" id="231223"/>
    <lineage>
        <taxon>Eukaryota</taxon>
        <taxon>Metazoa</taxon>
        <taxon>Spiralia</taxon>
        <taxon>Lophotrochozoa</taxon>
        <taxon>Mollusca</taxon>
        <taxon>Gastropoda</taxon>
        <taxon>Heterobranchia</taxon>
        <taxon>Euthyneura</taxon>
        <taxon>Panpulmonata</taxon>
        <taxon>Sacoglossa</taxon>
        <taxon>Placobranchoidea</taxon>
        <taxon>Plakobranchidae</taxon>
        <taxon>Elysia</taxon>
    </lineage>
</organism>
<evidence type="ECO:0000313" key="3">
    <source>
        <dbReference type="Proteomes" id="UP001283361"/>
    </source>
</evidence>
<dbReference type="Proteomes" id="UP001283361">
    <property type="component" value="Unassembled WGS sequence"/>
</dbReference>
<proteinExistence type="predicted"/>
<comment type="caution">
    <text evidence="2">The sequence shown here is derived from an EMBL/GenBank/DDBJ whole genome shotgun (WGS) entry which is preliminary data.</text>
</comment>
<protein>
    <submittedName>
        <fullName evidence="2">Uncharacterized protein</fullName>
    </submittedName>
</protein>
<evidence type="ECO:0000256" key="1">
    <source>
        <dbReference type="SAM" id="MobiDB-lite"/>
    </source>
</evidence>
<keyword evidence="3" id="KW-1185">Reference proteome</keyword>
<feature type="compositionally biased region" description="Polar residues" evidence="1">
    <location>
        <begin position="1"/>
        <end position="12"/>
    </location>
</feature>
<sequence>MKSAKRSCTQPQGHLVLLEASPGQGSQLETRGRIAFGGEASALPTDPTGKTQNFDHGRTKDVTGNTAFRQTALTLISRFYGQVGQRNSESSVALYGIRKNIE</sequence>
<evidence type="ECO:0000313" key="2">
    <source>
        <dbReference type="EMBL" id="KAK3783759.1"/>
    </source>
</evidence>
<feature type="region of interest" description="Disordered" evidence="1">
    <location>
        <begin position="1"/>
        <end position="62"/>
    </location>
</feature>
<name>A0AAE1A9H8_9GAST</name>
<gene>
    <name evidence="2" type="ORF">RRG08_063421</name>
</gene>
<reference evidence="2" key="1">
    <citation type="journal article" date="2023" name="G3 (Bethesda)">
        <title>A reference genome for the long-term kleptoplast-retaining sea slug Elysia crispata morphotype clarki.</title>
        <authorList>
            <person name="Eastman K.E."/>
            <person name="Pendleton A.L."/>
            <person name="Shaikh M.A."/>
            <person name="Suttiyut T."/>
            <person name="Ogas R."/>
            <person name="Tomko P."/>
            <person name="Gavelis G."/>
            <person name="Widhalm J.R."/>
            <person name="Wisecaver J.H."/>
        </authorList>
    </citation>
    <scope>NUCLEOTIDE SEQUENCE</scope>
    <source>
        <strain evidence="2">ECLA1</strain>
    </source>
</reference>
<accession>A0AAE1A9H8</accession>
<dbReference type="AlphaFoldDB" id="A0AAE1A9H8"/>